<name>A0A7X0TSY1_9GAMM</name>
<dbReference type="EMBL" id="JACHHU010000006">
    <property type="protein sequence ID" value="MBB6542579.1"/>
    <property type="molecule type" value="Genomic_DNA"/>
</dbReference>
<evidence type="ECO:0000256" key="3">
    <source>
        <dbReference type="SAM" id="Phobius"/>
    </source>
</evidence>
<keyword evidence="3" id="KW-0472">Membrane</keyword>
<keyword evidence="1" id="KW-0175">Coiled coil</keyword>
<reference evidence="4 5" key="1">
    <citation type="submission" date="2020-08" db="EMBL/GenBank/DDBJ databases">
        <title>Genomic Encyclopedia of Type Strains, Phase IV (KMG-IV): sequencing the most valuable type-strain genomes for metagenomic binning, comparative biology and taxonomic classification.</title>
        <authorList>
            <person name="Goeker M."/>
        </authorList>
    </citation>
    <scope>NUCLEOTIDE SEQUENCE [LARGE SCALE GENOMIC DNA]</scope>
    <source>
        <strain evidence="4 5">DSM 26287</strain>
    </source>
</reference>
<dbReference type="PANTHER" id="PTHR38043">
    <property type="entry name" value="PROTEIN HEMX"/>
    <property type="match status" value="1"/>
</dbReference>
<proteinExistence type="predicted"/>
<feature type="compositionally biased region" description="Polar residues" evidence="2">
    <location>
        <begin position="34"/>
        <end position="45"/>
    </location>
</feature>
<dbReference type="AlphaFoldDB" id="A0A7X0TSY1"/>
<comment type="caution">
    <text evidence="4">The sequence shown here is derived from an EMBL/GenBank/DDBJ whole genome shotgun (WGS) entry which is preliminary data.</text>
</comment>
<dbReference type="InterPro" id="IPR007470">
    <property type="entry name" value="HemX"/>
</dbReference>
<keyword evidence="3" id="KW-0812">Transmembrane</keyword>
<dbReference type="Pfam" id="PF04375">
    <property type="entry name" value="HemX"/>
    <property type="match status" value="1"/>
</dbReference>
<sequence length="469" mass="52041">MTDKKTPDSNSSSDKKSSQSTHHDKKTDGAGVSASISLTQSTTSKAESDNKDSAKKTKNTKPDSVADKKAVKQPEASAPLTAKGASTSPTTKNSNKGKAPISKTAIFAVLIALIGLAGVGGMYWLHGEQLAAEREAIKQQILSQQSQLNAQRKTEQAQTNAQVTQLFEQQSKALTAELSNRLDQHTAQSNNRIEQLEQQLARLQQNKSTDWLVHEAEYLIRIASRTLWLEKNTSTAINLLKDADLRLKELNDPQYLPVRQALRNDIESLQILPVIDNETLLLSINALSQQVNKLPLAGVKIPDNASQEDNLTLTDSTADWRENLAKTWRKFIADFITVRRISGSVEPLMSPQHQQNLRENLMLKLQVAQWAITKRQSQVYQQTLADITAWLNEYFDTTQLVSQHFLQSIAELQTQTIDTNYPSSLSALTEIRTLLAEKPLAQLPALPSEPLSNNEEGSDDETNNKSENN</sequence>
<evidence type="ECO:0000313" key="4">
    <source>
        <dbReference type="EMBL" id="MBB6542579.1"/>
    </source>
</evidence>
<gene>
    <name evidence="4" type="ORF">HNQ55_001078</name>
</gene>
<keyword evidence="4" id="KW-0808">Transferase</keyword>
<evidence type="ECO:0000256" key="1">
    <source>
        <dbReference type="SAM" id="Coils"/>
    </source>
</evidence>
<dbReference type="Proteomes" id="UP000537141">
    <property type="component" value="Unassembled WGS sequence"/>
</dbReference>
<keyword evidence="4" id="KW-0489">Methyltransferase</keyword>
<protein>
    <submittedName>
        <fullName evidence="4">Uroporphyrin-3 C-methyltransferase</fullName>
        <ecNumber evidence="4">2.1.1.107</ecNumber>
    </submittedName>
</protein>
<feature type="transmembrane region" description="Helical" evidence="3">
    <location>
        <begin position="105"/>
        <end position="125"/>
    </location>
</feature>
<keyword evidence="3" id="KW-1133">Transmembrane helix</keyword>
<feature type="coiled-coil region" evidence="1">
    <location>
        <begin position="179"/>
        <end position="206"/>
    </location>
</feature>
<keyword evidence="5" id="KW-1185">Reference proteome</keyword>
<dbReference type="PANTHER" id="PTHR38043:SF1">
    <property type="entry name" value="PROTEIN HEMX"/>
    <property type="match status" value="1"/>
</dbReference>
<feature type="compositionally biased region" description="Polar residues" evidence="2">
    <location>
        <begin position="84"/>
        <end position="96"/>
    </location>
</feature>
<accession>A0A7X0TSY1</accession>
<dbReference type="GO" id="GO:0004851">
    <property type="term" value="F:uroporphyrin-III C-methyltransferase activity"/>
    <property type="evidence" value="ECO:0007669"/>
    <property type="project" value="UniProtKB-EC"/>
</dbReference>
<organism evidence="4 5">
    <name type="scientific">Thalassotalea piscium</name>
    <dbReference type="NCBI Taxonomy" id="1230533"/>
    <lineage>
        <taxon>Bacteria</taxon>
        <taxon>Pseudomonadati</taxon>
        <taxon>Pseudomonadota</taxon>
        <taxon>Gammaproteobacteria</taxon>
        <taxon>Alteromonadales</taxon>
        <taxon>Colwelliaceae</taxon>
        <taxon>Thalassotalea</taxon>
    </lineage>
</organism>
<dbReference type="EC" id="2.1.1.107" evidence="4"/>
<feature type="region of interest" description="Disordered" evidence="2">
    <location>
        <begin position="442"/>
        <end position="469"/>
    </location>
</feature>
<feature type="compositionally biased region" description="Basic and acidic residues" evidence="2">
    <location>
        <begin position="1"/>
        <end position="28"/>
    </location>
</feature>
<feature type="compositionally biased region" description="Basic and acidic residues" evidence="2">
    <location>
        <begin position="46"/>
        <end position="72"/>
    </location>
</feature>
<dbReference type="RefSeq" id="WP_184423399.1">
    <property type="nucleotide sequence ID" value="NZ_AP027362.1"/>
</dbReference>
<evidence type="ECO:0000256" key="2">
    <source>
        <dbReference type="SAM" id="MobiDB-lite"/>
    </source>
</evidence>
<feature type="region of interest" description="Disordered" evidence="2">
    <location>
        <begin position="1"/>
        <end position="99"/>
    </location>
</feature>
<dbReference type="GO" id="GO:0032259">
    <property type="term" value="P:methylation"/>
    <property type="evidence" value="ECO:0007669"/>
    <property type="project" value="UniProtKB-KW"/>
</dbReference>
<evidence type="ECO:0000313" key="5">
    <source>
        <dbReference type="Proteomes" id="UP000537141"/>
    </source>
</evidence>